<sequence length="251" mass="28389">MSENSLFVDAWMREAQEVSRLVEDIESRIKNGHRLGDNAQSKLLEVGVKLDRLESLLHNPPSKPILTKEETKFRWEMLSDLRLRTRVLAFSLYTSPSTKSVGGSAVANAQGTNNPTKSDSQDHIKPSISKDDPEMLKPLISKDASQSRVQVIRVLKICRKKKVELEDENQQQFRRWLGLLENVKMDQLRANAKILGKGRYILYEDVKSCPSEDVHVLRSILVESHAPSTSTQTVNVCMGEDELRSSPINPL</sequence>
<gene>
    <name evidence="2" type="ORF">GH714_023811</name>
</gene>
<feature type="region of interest" description="Disordered" evidence="1">
    <location>
        <begin position="97"/>
        <end position="133"/>
    </location>
</feature>
<organism evidence="2 3">
    <name type="scientific">Hevea brasiliensis</name>
    <name type="common">Para rubber tree</name>
    <name type="synonym">Siphonia brasiliensis</name>
    <dbReference type="NCBI Taxonomy" id="3981"/>
    <lineage>
        <taxon>Eukaryota</taxon>
        <taxon>Viridiplantae</taxon>
        <taxon>Streptophyta</taxon>
        <taxon>Embryophyta</taxon>
        <taxon>Tracheophyta</taxon>
        <taxon>Spermatophyta</taxon>
        <taxon>Magnoliopsida</taxon>
        <taxon>eudicotyledons</taxon>
        <taxon>Gunneridae</taxon>
        <taxon>Pentapetalae</taxon>
        <taxon>rosids</taxon>
        <taxon>fabids</taxon>
        <taxon>Malpighiales</taxon>
        <taxon>Euphorbiaceae</taxon>
        <taxon>Crotonoideae</taxon>
        <taxon>Micrandreae</taxon>
        <taxon>Hevea</taxon>
    </lineage>
</organism>
<evidence type="ECO:0000256" key="1">
    <source>
        <dbReference type="SAM" id="MobiDB-lite"/>
    </source>
</evidence>
<protein>
    <submittedName>
        <fullName evidence="2">Uncharacterized protein</fullName>
    </submittedName>
</protein>
<evidence type="ECO:0000313" key="2">
    <source>
        <dbReference type="EMBL" id="KAF2298496.1"/>
    </source>
</evidence>
<accession>A0A6A6LET6</accession>
<keyword evidence="3" id="KW-1185">Reference proteome</keyword>
<feature type="compositionally biased region" description="Basic and acidic residues" evidence="1">
    <location>
        <begin position="119"/>
        <end position="133"/>
    </location>
</feature>
<evidence type="ECO:0000313" key="3">
    <source>
        <dbReference type="Proteomes" id="UP000467840"/>
    </source>
</evidence>
<reference evidence="2 3" key="1">
    <citation type="journal article" date="2020" name="Mol. Plant">
        <title>The Chromosome-Based Rubber Tree Genome Provides New Insights into Spurge Genome Evolution and Rubber Biosynthesis.</title>
        <authorList>
            <person name="Liu J."/>
            <person name="Shi C."/>
            <person name="Shi C.C."/>
            <person name="Li W."/>
            <person name="Zhang Q.J."/>
            <person name="Zhang Y."/>
            <person name="Li K."/>
            <person name="Lu H.F."/>
            <person name="Shi C."/>
            <person name="Zhu S.T."/>
            <person name="Xiao Z.Y."/>
            <person name="Nan H."/>
            <person name="Yue Y."/>
            <person name="Zhu X.G."/>
            <person name="Wu Y."/>
            <person name="Hong X.N."/>
            <person name="Fan G.Y."/>
            <person name="Tong Y."/>
            <person name="Zhang D."/>
            <person name="Mao C.L."/>
            <person name="Liu Y.L."/>
            <person name="Hao S.J."/>
            <person name="Liu W.Q."/>
            <person name="Lv M.Q."/>
            <person name="Zhang H.B."/>
            <person name="Liu Y."/>
            <person name="Hu-Tang G.R."/>
            <person name="Wang J.P."/>
            <person name="Wang J.H."/>
            <person name="Sun Y.H."/>
            <person name="Ni S.B."/>
            <person name="Chen W.B."/>
            <person name="Zhang X.C."/>
            <person name="Jiao Y.N."/>
            <person name="Eichler E.E."/>
            <person name="Li G.H."/>
            <person name="Liu X."/>
            <person name="Gao L.Z."/>
        </authorList>
    </citation>
    <scope>NUCLEOTIDE SEQUENCE [LARGE SCALE GENOMIC DNA]</scope>
    <source>
        <strain evidence="3">cv. GT1</strain>
        <tissue evidence="2">Leaf</tissue>
    </source>
</reference>
<proteinExistence type="predicted"/>
<name>A0A6A6LET6_HEVBR</name>
<comment type="caution">
    <text evidence="2">The sequence shown here is derived from an EMBL/GenBank/DDBJ whole genome shotgun (WGS) entry which is preliminary data.</text>
</comment>
<feature type="compositionally biased region" description="Polar residues" evidence="1">
    <location>
        <begin position="97"/>
        <end position="118"/>
    </location>
</feature>
<dbReference type="EMBL" id="JAAGAX010000011">
    <property type="protein sequence ID" value="KAF2298496.1"/>
    <property type="molecule type" value="Genomic_DNA"/>
</dbReference>
<dbReference type="Proteomes" id="UP000467840">
    <property type="component" value="Chromosome 1"/>
</dbReference>
<dbReference type="AlphaFoldDB" id="A0A6A6LET6"/>